<keyword evidence="1" id="KW-0732">Signal</keyword>
<gene>
    <name evidence="2" type="ORF">PHYEVI_LOCUS7948</name>
</gene>
<organism evidence="2 3">
    <name type="scientific">Phyllotreta striolata</name>
    <name type="common">Striped flea beetle</name>
    <name type="synonym">Crioceris striolata</name>
    <dbReference type="NCBI Taxonomy" id="444603"/>
    <lineage>
        <taxon>Eukaryota</taxon>
        <taxon>Metazoa</taxon>
        <taxon>Ecdysozoa</taxon>
        <taxon>Arthropoda</taxon>
        <taxon>Hexapoda</taxon>
        <taxon>Insecta</taxon>
        <taxon>Pterygota</taxon>
        <taxon>Neoptera</taxon>
        <taxon>Endopterygota</taxon>
        <taxon>Coleoptera</taxon>
        <taxon>Polyphaga</taxon>
        <taxon>Cucujiformia</taxon>
        <taxon>Chrysomeloidea</taxon>
        <taxon>Chrysomelidae</taxon>
        <taxon>Galerucinae</taxon>
        <taxon>Alticini</taxon>
        <taxon>Phyllotreta</taxon>
    </lineage>
</organism>
<dbReference type="EMBL" id="OU900097">
    <property type="protein sequence ID" value="CAG9861613.1"/>
    <property type="molecule type" value="Genomic_DNA"/>
</dbReference>
<sequence length="71" mass="6998">METKFVLFLIVSAATLMGSDNVATASPVAAGNDSLPMYAQGQISGGFSASGSVTIGMAPQGSKTSTAGGKR</sequence>
<name>A0A9N9TSK2_PHYSR</name>
<reference evidence="2" key="1">
    <citation type="submission" date="2022-01" db="EMBL/GenBank/DDBJ databases">
        <authorList>
            <person name="King R."/>
        </authorList>
    </citation>
    <scope>NUCLEOTIDE SEQUENCE</scope>
</reference>
<evidence type="ECO:0000256" key="1">
    <source>
        <dbReference type="SAM" id="SignalP"/>
    </source>
</evidence>
<proteinExistence type="predicted"/>
<evidence type="ECO:0000313" key="3">
    <source>
        <dbReference type="Proteomes" id="UP001153712"/>
    </source>
</evidence>
<keyword evidence="3" id="KW-1185">Reference proteome</keyword>
<dbReference type="AlphaFoldDB" id="A0A9N9TSK2"/>
<protein>
    <submittedName>
        <fullName evidence="2">Uncharacterized protein</fullName>
    </submittedName>
</protein>
<dbReference type="Proteomes" id="UP001153712">
    <property type="component" value="Chromosome 4"/>
</dbReference>
<accession>A0A9N9TSK2</accession>
<feature type="signal peptide" evidence="1">
    <location>
        <begin position="1"/>
        <end position="25"/>
    </location>
</feature>
<evidence type="ECO:0000313" key="2">
    <source>
        <dbReference type="EMBL" id="CAG9861613.1"/>
    </source>
</evidence>
<feature type="chain" id="PRO_5040397448" evidence="1">
    <location>
        <begin position="26"/>
        <end position="71"/>
    </location>
</feature>